<dbReference type="EMBL" id="JBJQOH010000004">
    <property type="protein sequence ID" value="KAL3690122.1"/>
    <property type="molecule type" value="Genomic_DNA"/>
</dbReference>
<keyword evidence="3 9" id="KW-0812">Transmembrane</keyword>
<evidence type="ECO:0000256" key="4">
    <source>
        <dbReference type="ARBA" id="ARBA00022741"/>
    </source>
</evidence>
<dbReference type="InterPro" id="IPR003593">
    <property type="entry name" value="AAA+_ATPase"/>
</dbReference>
<dbReference type="GO" id="GO:0005524">
    <property type="term" value="F:ATP binding"/>
    <property type="evidence" value="ECO:0007669"/>
    <property type="project" value="UniProtKB-KW"/>
</dbReference>
<evidence type="ECO:0000256" key="9">
    <source>
        <dbReference type="SAM" id="Phobius"/>
    </source>
</evidence>
<feature type="domain" description="ABC transporter" evidence="10">
    <location>
        <begin position="177"/>
        <end position="419"/>
    </location>
</feature>
<feature type="compositionally biased region" description="Polar residues" evidence="8">
    <location>
        <begin position="93"/>
        <end position="104"/>
    </location>
</feature>
<dbReference type="InterPro" id="IPR017871">
    <property type="entry name" value="ABC_transporter-like_CS"/>
</dbReference>
<proteinExistence type="predicted"/>
<evidence type="ECO:0000256" key="1">
    <source>
        <dbReference type="ARBA" id="ARBA00004141"/>
    </source>
</evidence>
<keyword evidence="2" id="KW-0813">Transport</keyword>
<dbReference type="InterPro" id="IPR027417">
    <property type="entry name" value="P-loop_NTPase"/>
</dbReference>
<comment type="caution">
    <text evidence="11">The sequence shown here is derived from an EMBL/GenBank/DDBJ whole genome shotgun (WGS) entry which is preliminary data.</text>
</comment>
<dbReference type="AlphaFoldDB" id="A0ABD3HF01"/>
<comment type="subcellular location">
    <subcellularLocation>
        <location evidence="1">Membrane</location>
        <topology evidence="1">Multi-pass membrane protein</topology>
    </subcellularLocation>
</comment>
<feature type="transmembrane region" description="Helical" evidence="9">
    <location>
        <begin position="725"/>
        <end position="750"/>
    </location>
</feature>
<organism evidence="11 12">
    <name type="scientific">Riccia sorocarpa</name>
    <dbReference type="NCBI Taxonomy" id="122646"/>
    <lineage>
        <taxon>Eukaryota</taxon>
        <taxon>Viridiplantae</taxon>
        <taxon>Streptophyta</taxon>
        <taxon>Embryophyta</taxon>
        <taxon>Marchantiophyta</taxon>
        <taxon>Marchantiopsida</taxon>
        <taxon>Marchantiidae</taxon>
        <taxon>Marchantiales</taxon>
        <taxon>Ricciaceae</taxon>
        <taxon>Riccia</taxon>
    </lineage>
</organism>
<dbReference type="InterPro" id="IPR013525">
    <property type="entry name" value="ABC2_TM"/>
</dbReference>
<evidence type="ECO:0000313" key="11">
    <source>
        <dbReference type="EMBL" id="KAL3690122.1"/>
    </source>
</evidence>
<dbReference type="Proteomes" id="UP001633002">
    <property type="component" value="Unassembled WGS sequence"/>
</dbReference>
<dbReference type="SUPFAM" id="SSF52540">
    <property type="entry name" value="P-loop containing nucleoside triphosphate hydrolases"/>
    <property type="match status" value="1"/>
</dbReference>
<feature type="transmembrane region" description="Helical" evidence="9">
    <location>
        <begin position="534"/>
        <end position="554"/>
    </location>
</feature>
<dbReference type="SMART" id="SM00382">
    <property type="entry name" value="AAA"/>
    <property type="match status" value="1"/>
</dbReference>
<feature type="region of interest" description="Disordered" evidence="8">
    <location>
        <begin position="28"/>
        <end position="49"/>
    </location>
</feature>
<dbReference type="PROSITE" id="PS00211">
    <property type="entry name" value="ABC_TRANSPORTER_1"/>
    <property type="match status" value="1"/>
</dbReference>
<dbReference type="InterPro" id="IPR050352">
    <property type="entry name" value="ABCG_transporters"/>
</dbReference>
<dbReference type="CDD" id="cd03213">
    <property type="entry name" value="ABCG_EPDR"/>
    <property type="match status" value="1"/>
</dbReference>
<dbReference type="InterPro" id="IPR043926">
    <property type="entry name" value="ABCG_dom"/>
</dbReference>
<evidence type="ECO:0000256" key="7">
    <source>
        <dbReference type="ARBA" id="ARBA00023136"/>
    </source>
</evidence>
<feature type="compositionally biased region" description="Low complexity" evidence="8">
    <location>
        <begin position="78"/>
        <end position="88"/>
    </location>
</feature>
<feature type="transmembrane region" description="Helical" evidence="9">
    <location>
        <begin position="504"/>
        <end position="522"/>
    </location>
</feature>
<dbReference type="PROSITE" id="PS50893">
    <property type="entry name" value="ABC_TRANSPORTER_2"/>
    <property type="match status" value="1"/>
</dbReference>
<evidence type="ECO:0000256" key="8">
    <source>
        <dbReference type="SAM" id="MobiDB-lite"/>
    </source>
</evidence>
<accession>A0ABD3HF01</accession>
<name>A0ABD3HF01_9MARC</name>
<feature type="compositionally biased region" description="Low complexity" evidence="8">
    <location>
        <begin position="29"/>
        <end position="49"/>
    </location>
</feature>
<keyword evidence="12" id="KW-1185">Reference proteome</keyword>
<dbReference type="Gene3D" id="3.40.50.300">
    <property type="entry name" value="P-loop containing nucleotide triphosphate hydrolases"/>
    <property type="match status" value="1"/>
</dbReference>
<feature type="transmembrane region" description="Helical" evidence="9">
    <location>
        <begin position="611"/>
        <end position="635"/>
    </location>
</feature>
<keyword evidence="4" id="KW-0547">Nucleotide-binding</keyword>
<dbReference type="PANTHER" id="PTHR48041:SF139">
    <property type="entry name" value="PROTEIN SCARLET"/>
    <property type="match status" value="1"/>
</dbReference>
<feature type="transmembrane region" description="Helical" evidence="9">
    <location>
        <begin position="584"/>
        <end position="604"/>
    </location>
</feature>
<keyword evidence="7 9" id="KW-0472">Membrane</keyword>
<dbReference type="PANTHER" id="PTHR48041">
    <property type="entry name" value="ABC TRANSPORTER G FAMILY MEMBER 28"/>
    <property type="match status" value="1"/>
</dbReference>
<sequence>MADDIEKGNVSNWREHLSDPNYREIGLYRSDPISPSRRSRSSSPPVVDSARPCLSVFRFKHFIPSAFISGCAPAIRALSSRPSSPARRGLFSRPTSPSSPNTAWGNDIPLSRRRSKAMEILLEAANTSALEVIAKRRQSETASSSAPEPKRMRPSEGGVPEGRRLTTELEERGSIVLSWTNLTVTSRDGKKILLENLSGQVNAGFTAIMGPSGSGKSTLLNTLACRMDKSASLQGQIRLNGMEYTNADLKKMSGYVMQDDLLNAHLTVEETLLYTIKLKLEPTYTDEQLQDRVDEVIKQMGLEHCRKTVIGSALRKGISGGERKRVSVGMELLTRPQLLFLDEPTSGLDSVTALHLCTLLSKIADERGCTIICTIHQPQAKIFNLFQSLIILKAGKLIYQGSAPGVLKFFEESGFPCPEFTNPADHLLDVISTSVQSTEKRNGKTNAEKLRSNFVADPVDLDKGAEYPPQLIRDRMPWHRQYMVLLNRGLKEQYRKKNVVITQVIQNIVTALLIGGVFFQIGDGPKSTVRRQPVLFFCVINQGVFGALTVINSFPSERILILRERAAGMYYSSAYYMAKMSAELPFQLLSPIIFSFVVYFMVGFQHKARKFFLFMFFMILCQLSATSLALAISAICKTTDLSVTVLPMLLEVNRLFGGFFLAPKVLPKYFAWLDCLSYVKYCYVAISQSELNGLELSCKPSDLDSEGNCIIEAGEHTIKRLGLDYITIADCAMILLLYIVATRTFAYLGIRFLKH</sequence>
<keyword evidence="5" id="KW-0067">ATP-binding</keyword>
<dbReference type="GO" id="GO:0016020">
    <property type="term" value="C:membrane"/>
    <property type="evidence" value="ECO:0007669"/>
    <property type="project" value="UniProtKB-SubCell"/>
</dbReference>
<evidence type="ECO:0000259" key="10">
    <source>
        <dbReference type="PROSITE" id="PS50893"/>
    </source>
</evidence>
<dbReference type="Pfam" id="PF01061">
    <property type="entry name" value="ABC2_membrane"/>
    <property type="match status" value="1"/>
</dbReference>
<gene>
    <name evidence="11" type="ORF">R1sor_016431</name>
</gene>
<evidence type="ECO:0000313" key="12">
    <source>
        <dbReference type="Proteomes" id="UP001633002"/>
    </source>
</evidence>
<feature type="region of interest" description="Disordered" evidence="8">
    <location>
        <begin position="78"/>
        <end position="109"/>
    </location>
</feature>
<dbReference type="Pfam" id="PF19055">
    <property type="entry name" value="ABC2_membrane_7"/>
    <property type="match status" value="1"/>
</dbReference>
<dbReference type="Pfam" id="PF00005">
    <property type="entry name" value="ABC_tran"/>
    <property type="match status" value="1"/>
</dbReference>
<keyword evidence="6 9" id="KW-1133">Transmembrane helix</keyword>
<feature type="region of interest" description="Disordered" evidence="8">
    <location>
        <begin position="135"/>
        <end position="163"/>
    </location>
</feature>
<evidence type="ECO:0000256" key="5">
    <source>
        <dbReference type="ARBA" id="ARBA00022840"/>
    </source>
</evidence>
<reference evidence="11 12" key="1">
    <citation type="submission" date="2024-09" db="EMBL/GenBank/DDBJ databases">
        <title>Chromosome-scale assembly of Riccia sorocarpa.</title>
        <authorList>
            <person name="Paukszto L."/>
        </authorList>
    </citation>
    <scope>NUCLEOTIDE SEQUENCE [LARGE SCALE GENOMIC DNA]</scope>
    <source>
        <strain evidence="11">LP-2024</strain>
        <tissue evidence="11">Aerial parts of the thallus</tissue>
    </source>
</reference>
<protein>
    <recommendedName>
        <fullName evidence="10">ABC transporter domain-containing protein</fullName>
    </recommendedName>
</protein>
<evidence type="ECO:0000256" key="2">
    <source>
        <dbReference type="ARBA" id="ARBA00022448"/>
    </source>
</evidence>
<evidence type="ECO:0000256" key="3">
    <source>
        <dbReference type="ARBA" id="ARBA00022692"/>
    </source>
</evidence>
<dbReference type="InterPro" id="IPR003439">
    <property type="entry name" value="ABC_transporter-like_ATP-bd"/>
</dbReference>
<evidence type="ECO:0000256" key="6">
    <source>
        <dbReference type="ARBA" id="ARBA00022989"/>
    </source>
</evidence>